<dbReference type="PANTHER" id="PTHR31793">
    <property type="entry name" value="4-HYDROXYBENZOYL-COA THIOESTERASE FAMILY MEMBER"/>
    <property type="match status" value="1"/>
</dbReference>
<dbReference type="EMBL" id="QLMH01000003">
    <property type="protein sequence ID" value="RAK21337.1"/>
    <property type="molecule type" value="Genomic_DNA"/>
</dbReference>
<protein>
    <submittedName>
        <fullName evidence="1">Acyl-CoA thioester hydrolase</fullName>
    </submittedName>
</protein>
<reference evidence="1 2" key="1">
    <citation type="submission" date="2018-06" db="EMBL/GenBank/DDBJ databases">
        <title>Genomic Encyclopedia of Type Strains, Phase III (KMG-III): the genomes of soil and plant-associated and newly described type strains.</title>
        <authorList>
            <person name="Whitman W."/>
        </authorList>
    </citation>
    <scope>NUCLEOTIDE SEQUENCE [LARGE SCALE GENOMIC DNA]</scope>
    <source>
        <strain evidence="1 2">CGMCC 1.8979</strain>
    </source>
</reference>
<dbReference type="RefSeq" id="WP_111644586.1">
    <property type="nucleotide sequence ID" value="NZ_QLMH01000003.1"/>
</dbReference>
<dbReference type="InterPro" id="IPR050563">
    <property type="entry name" value="4-hydroxybenzoyl-CoA_TE"/>
</dbReference>
<evidence type="ECO:0000313" key="1">
    <source>
        <dbReference type="EMBL" id="RAK21337.1"/>
    </source>
</evidence>
<evidence type="ECO:0000313" key="2">
    <source>
        <dbReference type="Proteomes" id="UP000248555"/>
    </source>
</evidence>
<keyword evidence="2" id="KW-1185">Reference proteome</keyword>
<organism evidence="1 2">
    <name type="scientific">Paranoxybacillus vitaminiphilus</name>
    <dbReference type="NCBI Taxonomy" id="581036"/>
    <lineage>
        <taxon>Bacteria</taxon>
        <taxon>Bacillati</taxon>
        <taxon>Bacillota</taxon>
        <taxon>Bacilli</taxon>
        <taxon>Bacillales</taxon>
        <taxon>Anoxybacillaceae</taxon>
        <taxon>Paranoxybacillus</taxon>
    </lineage>
</organism>
<dbReference type="AlphaFoldDB" id="A0A327YM22"/>
<dbReference type="Proteomes" id="UP000248555">
    <property type="component" value="Unassembled WGS sequence"/>
</dbReference>
<dbReference type="PANTHER" id="PTHR31793:SF24">
    <property type="entry name" value="LONG-CHAIN ACYL-COA THIOESTERASE FADM"/>
    <property type="match status" value="1"/>
</dbReference>
<dbReference type="Pfam" id="PF13279">
    <property type="entry name" value="4HBT_2"/>
    <property type="match status" value="1"/>
</dbReference>
<keyword evidence="1" id="KW-0378">Hydrolase</keyword>
<name>A0A327YM22_9BACL</name>
<dbReference type="OrthoDB" id="9799036at2"/>
<comment type="caution">
    <text evidence="1">The sequence shown here is derived from an EMBL/GenBank/DDBJ whole genome shotgun (WGS) entry which is preliminary data.</text>
</comment>
<dbReference type="SUPFAM" id="SSF54637">
    <property type="entry name" value="Thioesterase/thiol ester dehydrase-isomerase"/>
    <property type="match status" value="1"/>
</dbReference>
<accession>A0A327YM22</accession>
<dbReference type="CDD" id="cd00586">
    <property type="entry name" value="4HBT"/>
    <property type="match status" value="1"/>
</dbReference>
<dbReference type="Gene3D" id="3.10.129.10">
    <property type="entry name" value="Hotdog Thioesterase"/>
    <property type="match status" value="1"/>
</dbReference>
<gene>
    <name evidence="1" type="ORF">B0I26_103296</name>
</gene>
<sequence>MKQISYIHDFEEWERTFIFSHQIKVRFSETDMFGHLNNTVPFVYFEEARIEFFKNIGFMQKWTDRLSEEIPVVADLQCDFLHQVFFGEQLSLYVKVHHVGNSSVDLHYMAKKDNGTVAFVGRGRMVQISKKTGKSVPWNDEMRQTLIRLQSSTT</sequence>
<proteinExistence type="predicted"/>
<dbReference type="InterPro" id="IPR029069">
    <property type="entry name" value="HotDog_dom_sf"/>
</dbReference>
<dbReference type="GO" id="GO:0047617">
    <property type="term" value="F:fatty acyl-CoA hydrolase activity"/>
    <property type="evidence" value="ECO:0007669"/>
    <property type="project" value="TreeGrafter"/>
</dbReference>